<sequence length="291" mass="32730">MELPCLDQTAINFMGCKAETGKNQKRNGENKNVEVALQLLKSATILLRRETETECSPEVEQPRSSKFSTTGMQPERPTAEELEAMALVPSPQVRLLTRQTKEEKDLLKKIVIDVAYPLVKEGKKTWQSRNLWFDVLKQYNNEVKHHRLPGSGPMNEIRNLSILLDVLRSISWCDCSSNSKNICECIEPHFPPPSDATQASVSSGSRKRSHESIDSEDISKKVARAVHDLKRSGVLTRDLAGNVSTLYSMMIKKNLHVNVNVFLLAAENADDALSIQQQIDDDFGKFGYLMM</sequence>
<keyword evidence="2" id="KW-1185">Reference proteome</keyword>
<protein>
    <submittedName>
        <fullName evidence="3">Uncharacterized protein</fullName>
    </submittedName>
</protein>
<dbReference type="GeneID" id="130463515"/>
<reference evidence="2" key="1">
    <citation type="journal article" date="2021" name="Nat. Commun.">
        <title>Genomic analyses provide insights into spinach domestication and the genetic basis of agronomic traits.</title>
        <authorList>
            <person name="Cai X."/>
            <person name="Sun X."/>
            <person name="Xu C."/>
            <person name="Sun H."/>
            <person name="Wang X."/>
            <person name="Ge C."/>
            <person name="Zhang Z."/>
            <person name="Wang Q."/>
            <person name="Fei Z."/>
            <person name="Jiao C."/>
            <person name="Wang Q."/>
        </authorList>
    </citation>
    <scope>NUCLEOTIDE SEQUENCE [LARGE SCALE GENOMIC DNA]</scope>
    <source>
        <strain evidence="2">cv. Varoflay</strain>
    </source>
</reference>
<evidence type="ECO:0000256" key="1">
    <source>
        <dbReference type="SAM" id="MobiDB-lite"/>
    </source>
</evidence>
<dbReference type="RefSeq" id="XP_056688640.1">
    <property type="nucleotide sequence ID" value="XM_056832662.1"/>
</dbReference>
<accession>A0ABM3QZ56</accession>
<name>A0ABM3QZ56_SPIOL</name>
<proteinExistence type="predicted"/>
<dbReference type="Proteomes" id="UP000813463">
    <property type="component" value="Chromosome 6"/>
</dbReference>
<evidence type="ECO:0000313" key="3">
    <source>
        <dbReference type="RefSeq" id="XP_056688640.1"/>
    </source>
</evidence>
<evidence type="ECO:0000313" key="2">
    <source>
        <dbReference type="Proteomes" id="UP000813463"/>
    </source>
</evidence>
<feature type="region of interest" description="Disordered" evidence="1">
    <location>
        <begin position="193"/>
        <end position="216"/>
    </location>
</feature>
<gene>
    <name evidence="3" type="primary">LOC130463515</name>
</gene>
<feature type="compositionally biased region" description="Polar residues" evidence="1">
    <location>
        <begin position="195"/>
        <end position="204"/>
    </location>
</feature>
<feature type="region of interest" description="Disordered" evidence="1">
    <location>
        <begin position="51"/>
        <end position="73"/>
    </location>
</feature>
<reference evidence="3" key="2">
    <citation type="submission" date="2025-08" db="UniProtKB">
        <authorList>
            <consortium name="RefSeq"/>
        </authorList>
    </citation>
    <scope>IDENTIFICATION</scope>
    <source>
        <tissue evidence="3">Leaf</tissue>
    </source>
</reference>
<organism evidence="2 3">
    <name type="scientific">Spinacia oleracea</name>
    <name type="common">Spinach</name>
    <dbReference type="NCBI Taxonomy" id="3562"/>
    <lineage>
        <taxon>Eukaryota</taxon>
        <taxon>Viridiplantae</taxon>
        <taxon>Streptophyta</taxon>
        <taxon>Embryophyta</taxon>
        <taxon>Tracheophyta</taxon>
        <taxon>Spermatophyta</taxon>
        <taxon>Magnoliopsida</taxon>
        <taxon>eudicotyledons</taxon>
        <taxon>Gunneridae</taxon>
        <taxon>Pentapetalae</taxon>
        <taxon>Caryophyllales</taxon>
        <taxon>Chenopodiaceae</taxon>
        <taxon>Chenopodioideae</taxon>
        <taxon>Anserineae</taxon>
        <taxon>Spinacia</taxon>
    </lineage>
</organism>
<feature type="compositionally biased region" description="Polar residues" evidence="1">
    <location>
        <begin position="62"/>
        <end position="72"/>
    </location>
</feature>